<evidence type="ECO:0000256" key="1">
    <source>
        <dbReference type="SAM" id="Coils"/>
    </source>
</evidence>
<organism evidence="3 4">
    <name type="scientific">Pichia kudriavzevii</name>
    <name type="common">Yeast</name>
    <name type="synonym">Issatchenkia orientalis</name>
    <dbReference type="NCBI Taxonomy" id="4909"/>
    <lineage>
        <taxon>Eukaryota</taxon>
        <taxon>Fungi</taxon>
        <taxon>Dikarya</taxon>
        <taxon>Ascomycota</taxon>
        <taxon>Saccharomycotina</taxon>
        <taxon>Pichiomycetes</taxon>
        <taxon>Pichiales</taxon>
        <taxon>Pichiaceae</taxon>
        <taxon>Pichia</taxon>
    </lineage>
</organism>
<dbReference type="AlphaFoldDB" id="A0A2U9QZ55"/>
<proteinExistence type="predicted"/>
<evidence type="ECO:0000313" key="3">
    <source>
        <dbReference type="EMBL" id="AWU74284.1"/>
    </source>
</evidence>
<feature type="coiled-coil region" evidence="1">
    <location>
        <begin position="319"/>
        <end position="346"/>
    </location>
</feature>
<dbReference type="EMBL" id="CP028773">
    <property type="protein sequence ID" value="AWU74284.1"/>
    <property type="molecule type" value="Genomic_DNA"/>
</dbReference>
<sequence>MSKSPLFLFLLSKKNQTMSFNVFNDGRVSRKLHRISQLYQIQPSLHGESAVIHSFSDLSSYKSLILPSSQSVTTSAYDDGKIEEVDFKNNNPKNPTIIIGHCLVNNGGIPINNLSKIPSYQWGFKHEDELQSDLSAEINENQSSLGSFNGTSVSSLARNVTSNTSMGLNSRMVRLPIKNSNSENVNLFDISNYKPINGVIQGGECRSLMNGLPYYNLKDVEKIIRDLNLTKKLNFKASNTNTSWFSDTLNSTIDEIEYLHGEVILNQFINNKRLIRNYQWLIYLTNIKTTSILNDQNNANINNNEVKKFYTMKDFKKWLRLKTLKFNELQKEKNQLLAQLEQIKLSKQTKRSDYKLKFSKLPQNLSDDEIDIYDYNENYSTQSNGKDNLNLAIQVYGEELINRERELRKKLLKIPEFLEEVDIADLTDDHDDENDSRKNSENNNNIPASEVPKFTRFNSNKSYNENHEYIIEREIPIDDPKLMDLQTKLYGHQRAQKLQNEVYSRNGLIKSKVVKFRRTPNPNGLGFSNIRNRKPSYL</sequence>
<feature type="compositionally biased region" description="Acidic residues" evidence="2">
    <location>
        <begin position="425"/>
        <end position="434"/>
    </location>
</feature>
<reference evidence="3 4" key="1">
    <citation type="submission" date="2018-06" db="EMBL/GenBank/DDBJ databases">
        <title>Population genomics shows no distinction between pathogenic Candida krusei and environmental Pichia kudriavzevii: One species, four names.</title>
        <authorList>
            <person name="Douglass A.P."/>
            <person name="Offei B."/>
            <person name="Braun-Galleani S."/>
            <person name="Coughlan A.Y."/>
            <person name="Martos A."/>
            <person name="Ortiz-Merino R.A."/>
            <person name="Byrne K.P."/>
            <person name="Wolfe K.H."/>
        </authorList>
    </citation>
    <scope>NUCLEOTIDE SEQUENCE [LARGE SCALE GENOMIC DNA]</scope>
    <source>
        <strain evidence="3 4">CBS573</strain>
    </source>
</reference>
<dbReference type="STRING" id="4909.A0A2U9QZ55"/>
<protein>
    <submittedName>
        <fullName evidence="3">Uncharacterized protein</fullName>
    </submittedName>
</protein>
<feature type="region of interest" description="Disordered" evidence="2">
    <location>
        <begin position="425"/>
        <end position="459"/>
    </location>
</feature>
<accession>A0A2U9QZ55</accession>
<dbReference type="KEGG" id="pkz:C5L36_0A08785"/>
<dbReference type="GeneID" id="40381994"/>
<name>A0A2U9QZ55_PICKU</name>
<dbReference type="Proteomes" id="UP000249293">
    <property type="component" value="Chromosome 1"/>
</dbReference>
<evidence type="ECO:0000256" key="2">
    <source>
        <dbReference type="SAM" id="MobiDB-lite"/>
    </source>
</evidence>
<gene>
    <name evidence="3" type="ORF">C5L36_0A08785</name>
</gene>
<keyword evidence="1" id="KW-0175">Coiled coil</keyword>
<keyword evidence="4" id="KW-1185">Reference proteome</keyword>
<dbReference type="VEuPathDB" id="FungiDB:C5L36_0A08785"/>
<evidence type="ECO:0000313" key="4">
    <source>
        <dbReference type="Proteomes" id="UP000249293"/>
    </source>
</evidence>
<dbReference type="RefSeq" id="XP_029319761.1">
    <property type="nucleotide sequence ID" value="XM_029463901.1"/>
</dbReference>
<dbReference type="OrthoDB" id="3987184at2759"/>